<dbReference type="InterPro" id="IPR010905">
    <property type="entry name" value="Glyco_hydro_88"/>
</dbReference>
<dbReference type="InterPro" id="IPR012341">
    <property type="entry name" value="6hp_glycosidase-like_sf"/>
</dbReference>
<dbReference type="SUPFAM" id="SSF48208">
    <property type="entry name" value="Six-hairpin glycosidases"/>
    <property type="match status" value="1"/>
</dbReference>
<name>A0ABP7TTT4_9BACT</name>
<dbReference type="InterPro" id="IPR029062">
    <property type="entry name" value="Class_I_gatase-like"/>
</dbReference>
<dbReference type="InterPro" id="IPR008928">
    <property type="entry name" value="6-hairpin_glycosidase_sf"/>
</dbReference>
<organism evidence="2 3">
    <name type="scientific">Hymenobacter glaciei</name>
    <dbReference type="NCBI Taxonomy" id="877209"/>
    <lineage>
        <taxon>Bacteria</taxon>
        <taxon>Pseudomonadati</taxon>
        <taxon>Bacteroidota</taxon>
        <taxon>Cytophagia</taxon>
        <taxon>Cytophagales</taxon>
        <taxon>Hymenobacteraceae</taxon>
        <taxon>Hymenobacter</taxon>
    </lineage>
</organism>
<sequence>MPLLVLLAQTADAQTTSAPTTPAPTTAAQAALLVPYSQRMADAFMSWHPDSIVIGSRKTARWDYEQGLMLKALERVWQRTGDAKYFTYIQKDLDQYVRKDGTIRTYKADEYQLDNLTTGHALLLLAQVSGPNQEKYTKAAQLLRKQLDTQPRTNEGGFWHKKIYPDQMWLDGLYMAGPFYAEYSRLFNQPAGLDDVAKQFELIEKRLVDPKTGLLYHGYDESREQAWASKTTGQSPHFWDRGIGWYAMALVDVLDYFPENHPQRPVLINALQRLAPVLAKYQDVKTGTWNLVMGEEGRKGNYGEASGSSMFVYALAKGVRLGYIDKKYFAVARKGYYGVITSFLETSTKGAVSLVGTVSVGGLGGKPYRDGSYEYYLSEPLRKNDLKGVGPFILASTEMEIAAEAIPIKLKKDGLPPKELKVGLDYYFNHETRKNTFSGEPEQWHYTWEERTHGGFWLWGNQLRELGARTVAVTEAPTTASLKPLSVYVIVDPDTRKESPQPNYIKDADSKVITEWVRGGGTLVLLANDTANCEIRHFNKLAQNFGVQFTSQSVNMVQGSRFEQGRVDLTPGNAVFKKATSAYIKEVAVLSVAAPAQALVTNNGKVIMATARLGKGKVFVLGDPWLYNEYMDGRKIPASFPNFQAGKDLGRWLLGK</sequence>
<dbReference type="EMBL" id="BAABDK010000011">
    <property type="protein sequence ID" value="GAA4031161.1"/>
    <property type="molecule type" value="Genomic_DNA"/>
</dbReference>
<keyword evidence="1" id="KW-0378">Hydrolase</keyword>
<protein>
    <recommendedName>
        <fullName evidence="4">Glucuronyl hydrolase</fullName>
    </recommendedName>
</protein>
<dbReference type="Pfam" id="PF07470">
    <property type="entry name" value="Glyco_hydro_88"/>
    <property type="match status" value="1"/>
</dbReference>
<dbReference type="Gene3D" id="1.50.10.10">
    <property type="match status" value="1"/>
</dbReference>
<evidence type="ECO:0008006" key="4">
    <source>
        <dbReference type="Google" id="ProtNLM"/>
    </source>
</evidence>
<keyword evidence="3" id="KW-1185">Reference proteome</keyword>
<dbReference type="Gene3D" id="3.40.50.880">
    <property type="match status" value="1"/>
</dbReference>
<dbReference type="InterPro" id="IPR052043">
    <property type="entry name" value="PolySaccharide_Degr_Enz"/>
</dbReference>
<comment type="caution">
    <text evidence="2">The sequence shown here is derived from an EMBL/GenBank/DDBJ whole genome shotgun (WGS) entry which is preliminary data.</text>
</comment>
<reference evidence="3" key="1">
    <citation type="journal article" date="2019" name="Int. J. Syst. Evol. Microbiol.">
        <title>The Global Catalogue of Microorganisms (GCM) 10K type strain sequencing project: providing services to taxonomists for standard genome sequencing and annotation.</title>
        <authorList>
            <consortium name="The Broad Institute Genomics Platform"/>
            <consortium name="The Broad Institute Genome Sequencing Center for Infectious Disease"/>
            <person name="Wu L."/>
            <person name="Ma J."/>
        </authorList>
    </citation>
    <scope>NUCLEOTIDE SEQUENCE [LARGE SCALE GENOMIC DNA]</scope>
    <source>
        <strain evidence="3">JCM 17225</strain>
    </source>
</reference>
<evidence type="ECO:0000313" key="3">
    <source>
        <dbReference type="Proteomes" id="UP001501469"/>
    </source>
</evidence>
<gene>
    <name evidence="2" type="ORF">GCM10022409_14250</name>
</gene>
<evidence type="ECO:0000313" key="2">
    <source>
        <dbReference type="EMBL" id="GAA4031161.1"/>
    </source>
</evidence>
<proteinExistence type="predicted"/>
<dbReference type="PANTHER" id="PTHR33886">
    <property type="entry name" value="UNSATURATED RHAMNOGALACTURONAN HYDROLASE (EUROFUNG)"/>
    <property type="match status" value="1"/>
</dbReference>
<dbReference type="PANTHER" id="PTHR33886:SF8">
    <property type="entry name" value="UNSATURATED RHAMNOGALACTURONAN HYDROLASE (EUROFUNG)"/>
    <property type="match status" value="1"/>
</dbReference>
<accession>A0ABP7TTT4</accession>
<evidence type="ECO:0000256" key="1">
    <source>
        <dbReference type="ARBA" id="ARBA00022801"/>
    </source>
</evidence>
<dbReference type="SUPFAM" id="SSF52317">
    <property type="entry name" value="Class I glutamine amidotransferase-like"/>
    <property type="match status" value="1"/>
</dbReference>
<dbReference type="Proteomes" id="UP001501469">
    <property type="component" value="Unassembled WGS sequence"/>
</dbReference>